<dbReference type="GO" id="GO:0015288">
    <property type="term" value="F:porin activity"/>
    <property type="evidence" value="ECO:0007669"/>
    <property type="project" value="UniProtKB-KW"/>
</dbReference>
<dbReference type="SUPFAM" id="SSF103088">
    <property type="entry name" value="OmpA-like"/>
    <property type="match status" value="1"/>
</dbReference>
<dbReference type="CDD" id="cd07185">
    <property type="entry name" value="OmpA_C-like"/>
    <property type="match status" value="1"/>
</dbReference>
<dbReference type="GO" id="GO:0046930">
    <property type="term" value="C:pore complex"/>
    <property type="evidence" value="ECO:0007669"/>
    <property type="project" value="UniProtKB-KW"/>
</dbReference>
<dbReference type="GO" id="GO:0009279">
    <property type="term" value="C:cell outer membrane"/>
    <property type="evidence" value="ECO:0007669"/>
    <property type="project" value="UniProtKB-SubCell"/>
</dbReference>
<keyword evidence="8 12" id="KW-0472">Membrane</keyword>
<evidence type="ECO:0000256" key="4">
    <source>
        <dbReference type="ARBA" id="ARBA00022452"/>
    </source>
</evidence>
<dbReference type="InterPro" id="IPR036737">
    <property type="entry name" value="OmpA-like_sf"/>
</dbReference>
<evidence type="ECO:0000259" key="14">
    <source>
        <dbReference type="PROSITE" id="PS51123"/>
    </source>
</evidence>
<feature type="chain" id="PRO_5019193848" description="Outer membrane protein A" evidence="13">
    <location>
        <begin position="22"/>
        <end position="352"/>
    </location>
</feature>
<sequence length="352" mass="37324">MKKTLVALIVLNACAVTPAFAAADTGTWYGGAKLGWSHYFDASADKDFSDNLDHATDFDFNKDNTTGGVFAGYQINSWLAVEGGYDYLGNMQINGNNGVAGAKLASQGLQLSMKASYGLTDNWDLYGRAGAMAYRAETEHAGHSAFETGVRPLAAVGTEYAFNDNWAGRVEYQWVSNVGNVNQIGVSADVSSLTAGVVYRFGQHATPVAAVVAAPVAGPAEPQRFNLKSDVMFGYNSAELSPQGQAAVRDLYNRPEIQSAKNQTTMVIGYSDRIGSADYNQQLSSRRAQAVADELIGLGMPAANVQAQGRGASESVTGTQCDGISARSQRIDCLAPDRRVVVEIAGQHAPQA</sequence>
<dbReference type="Proteomes" id="UP000281391">
    <property type="component" value="Chromosome"/>
</dbReference>
<protein>
    <recommendedName>
        <fullName evidence="11">Outer membrane protein A</fullName>
    </recommendedName>
</protein>
<keyword evidence="7" id="KW-0626">Porin</keyword>
<keyword evidence="6" id="KW-0406">Ion transport</keyword>
<evidence type="ECO:0000313" key="15">
    <source>
        <dbReference type="EMBL" id="VDZ62221.1"/>
    </source>
</evidence>
<dbReference type="NCBIfam" id="NF008071">
    <property type="entry name" value="PRK10808.1"/>
    <property type="match status" value="1"/>
</dbReference>
<comment type="subcellular location">
    <subcellularLocation>
        <location evidence="1">Cell outer membrane</location>
        <topology evidence="1">Multi-pass membrane protein</topology>
    </subcellularLocation>
</comment>
<evidence type="ECO:0000256" key="6">
    <source>
        <dbReference type="ARBA" id="ARBA00023065"/>
    </source>
</evidence>
<dbReference type="PANTHER" id="PTHR30329:SF21">
    <property type="entry name" value="LIPOPROTEIN YIAD-RELATED"/>
    <property type="match status" value="1"/>
</dbReference>
<feature type="domain" description="OmpA-like" evidence="14">
    <location>
        <begin position="220"/>
        <end position="348"/>
    </location>
</feature>
<feature type="signal peptide" evidence="13">
    <location>
        <begin position="1"/>
        <end position="21"/>
    </location>
</feature>
<dbReference type="EMBL" id="LR134117">
    <property type="protein sequence ID" value="VDZ62221.1"/>
    <property type="molecule type" value="Genomic_DNA"/>
</dbReference>
<evidence type="ECO:0000256" key="2">
    <source>
        <dbReference type="ARBA" id="ARBA00005710"/>
    </source>
</evidence>
<dbReference type="InterPro" id="IPR006664">
    <property type="entry name" value="OMP_bac"/>
</dbReference>
<dbReference type="InterPro" id="IPR011250">
    <property type="entry name" value="OMP/PagP_B-barrel"/>
</dbReference>
<dbReference type="PROSITE" id="PS51123">
    <property type="entry name" value="OMPA_2"/>
    <property type="match status" value="1"/>
</dbReference>
<keyword evidence="4" id="KW-1134">Transmembrane beta strand</keyword>
<dbReference type="SUPFAM" id="SSF56925">
    <property type="entry name" value="OMPA-like"/>
    <property type="match status" value="1"/>
</dbReference>
<gene>
    <name evidence="15" type="primary">ompA_1</name>
    <name evidence="15" type="ORF">NCTC11214_04033</name>
</gene>
<dbReference type="Gene3D" id="3.30.1330.60">
    <property type="entry name" value="OmpA-like domain"/>
    <property type="match status" value="1"/>
</dbReference>
<dbReference type="InterPro" id="IPR006665">
    <property type="entry name" value="OmpA-like"/>
</dbReference>
<keyword evidence="10" id="KW-0998">Cell outer membrane</keyword>
<dbReference type="GO" id="GO:0006811">
    <property type="term" value="P:monoatomic ion transport"/>
    <property type="evidence" value="ECO:0007669"/>
    <property type="project" value="UniProtKB-KW"/>
</dbReference>
<keyword evidence="9" id="KW-1015">Disulfide bond</keyword>
<evidence type="ECO:0000256" key="3">
    <source>
        <dbReference type="ARBA" id="ARBA00022448"/>
    </source>
</evidence>
<evidence type="ECO:0000313" key="16">
    <source>
        <dbReference type="Proteomes" id="UP000281391"/>
    </source>
</evidence>
<name>A0A447KWS1_SEROD</name>
<keyword evidence="13" id="KW-0732">Signal</keyword>
<reference evidence="15 16" key="1">
    <citation type="submission" date="2018-12" db="EMBL/GenBank/DDBJ databases">
        <authorList>
            <consortium name="Pathogen Informatics"/>
        </authorList>
    </citation>
    <scope>NUCLEOTIDE SEQUENCE [LARGE SCALE GENOMIC DNA]</scope>
    <source>
        <strain evidence="15 16">NCTC11214</strain>
    </source>
</reference>
<proteinExistence type="inferred from homology"/>
<dbReference type="InterPro" id="IPR050330">
    <property type="entry name" value="Bact_OuterMem_StrucFunc"/>
</dbReference>
<keyword evidence="3" id="KW-0813">Transport</keyword>
<dbReference type="RefSeq" id="WP_004961974.1">
    <property type="nucleotide sequence ID" value="NZ_JAQMZQ010000007.1"/>
</dbReference>
<dbReference type="InterPro" id="IPR000498">
    <property type="entry name" value="OmpA-like_TM_dom"/>
</dbReference>
<dbReference type="Pfam" id="PF01389">
    <property type="entry name" value="OmpA_membrane"/>
    <property type="match status" value="1"/>
</dbReference>
<organism evidence="15 16">
    <name type="scientific">Serratia odorifera</name>
    <dbReference type="NCBI Taxonomy" id="618"/>
    <lineage>
        <taxon>Bacteria</taxon>
        <taxon>Pseudomonadati</taxon>
        <taxon>Pseudomonadota</taxon>
        <taxon>Gammaproteobacteria</taxon>
        <taxon>Enterobacterales</taxon>
        <taxon>Yersiniaceae</taxon>
        <taxon>Serratia</taxon>
    </lineage>
</organism>
<dbReference type="Pfam" id="PF00691">
    <property type="entry name" value="OmpA"/>
    <property type="match status" value="1"/>
</dbReference>
<dbReference type="Gene3D" id="2.40.160.20">
    <property type="match status" value="1"/>
</dbReference>
<evidence type="ECO:0000256" key="8">
    <source>
        <dbReference type="ARBA" id="ARBA00023136"/>
    </source>
</evidence>
<evidence type="ECO:0000256" key="13">
    <source>
        <dbReference type="SAM" id="SignalP"/>
    </source>
</evidence>
<evidence type="ECO:0000256" key="9">
    <source>
        <dbReference type="ARBA" id="ARBA00023157"/>
    </source>
</evidence>
<dbReference type="KEGG" id="sof:NCTC11214_04033"/>
<dbReference type="InterPro" id="IPR002368">
    <property type="entry name" value="OmpA"/>
</dbReference>
<comment type="similarity">
    <text evidence="2">Belongs to the outer membrane OOP (TC 1.B.6) superfamily. OmpA family.</text>
</comment>
<evidence type="ECO:0000256" key="1">
    <source>
        <dbReference type="ARBA" id="ARBA00004571"/>
    </source>
</evidence>
<evidence type="ECO:0000256" key="10">
    <source>
        <dbReference type="ARBA" id="ARBA00023237"/>
    </source>
</evidence>
<evidence type="ECO:0000256" key="7">
    <source>
        <dbReference type="ARBA" id="ARBA00023114"/>
    </source>
</evidence>
<dbReference type="AlphaFoldDB" id="A0A447KWS1"/>
<accession>A0A447KWS1</accession>
<dbReference type="PRINTS" id="PR01021">
    <property type="entry name" value="OMPADOMAIN"/>
</dbReference>
<evidence type="ECO:0000256" key="5">
    <source>
        <dbReference type="ARBA" id="ARBA00022692"/>
    </source>
</evidence>
<keyword evidence="5" id="KW-0812">Transmembrane</keyword>
<evidence type="ECO:0000256" key="12">
    <source>
        <dbReference type="PROSITE-ProRule" id="PRU00473"/>
    </source>
</evidence>
<dbReference type="PANTHER" id="PTHR30329">
    <property type="entry name" value="STATOR ELEMENT OF FLAGELLAR MOTOR COMPLEX"/>
    <property type="match status" value="1"/>
</dbReference>
<dbReference type="PRINTS" id="PR01022">
    <property type="entry name" value="OUTRMMBRANEA"/>
</dbReference>
<evidence type="ECO:0000256" key="11">
    <source>
        <dbReference type="ARBA" id="ARBA00029539"/>
    </source>
</evidence>